<reference evidence="1 2" key="1">
    <citation type="submission" date="2017-01" db="EMBL/GenBank/DDBJ databases">
        <title>Whole-Genome Shotgun Sequencing of Two beta-Proteobacterial Species in Search of the Bulgecin Biosynthetic Cluster.</title>
        <authorList>
            <person name="Horsman M.E."/>
            <person name="Marous D.R."/>
            <person name="Li R."/>
            <person name="Oliver R.A."/>
            <person name="Byun B."/>
            <person name="Emrich S.J."/>
            <person name="Boggess B."/>
            <person name="Townsend C.A."/>
            <person name="Mobashery S."/>
        </authorList>
    </citation>
    <scope>NUCLEOTIDE SEQUENCE [LARGE SCALE GENOMIC DNA]</scope>
    <source>
        <strain evidence="1 2">ATCC 31363</strain>
    </source>
</reference>
<evidence type="ECO:0000313" key="2">
    <source>
        <dbReference type="Proteomes" id="UP000218022"/>
    </source>
</evidence>
<protein>
    <submittedName>
        <fullName evidence="1">Uncharacterized protein</fullName>
    </submittedName>
</protein>
<organism evidence="1 2">
    <name type="scientific">Paraburkholderia acidicola</name>
    <dbReference type="NCBI Taxonomy" id="1912599"/>
    <lineage>
        <taxon>Bacteria</taxon>
        <taxon>Pseudomonadati</taxon>
        <taxon>Pseudomonadota</taxon>
        <taxon>Betaproteobacteria</taxon>
        <taxon>Burkholderiales</taxon>
        <taxon>Burkholderiaceae</taxon>
        <taxon>Paraburkholderia</taxon>
    </lineage>
</organism>
<comment type="caution">
    <text evidence="1">The sequence shown here is derived from an EMBL/GenBank/DDBJ whole genome shotgun (WGS) entry which is preliminary data.</text>
</comment>
<dbReference type="Proteomes" id="UP000218022">
    <property type="component" value="Unassembled WGS sequence"/>
</dbReference>
<accession>A0A2A4F697</accession>
<gene>
    <name evidence="1" type="ORF">BWP39_00255</name>
</gene>
<sequence>MAIPLSAHDTARSTEWHIGAVPRMFLDCNSAQEMQTVARLRAQSRIIVRYEAQAGLSGTLVRIGPH</sequence>
<name>A0A2A4F697_9BURK</name>
<dbReference type="AlphaFoldDB" id="A0A2A4F697"/>
<proteinExistence type="predicted"/>
<evidence type="ECO:0000313" key="1">
    <source>
        <dbReference type="EMBL" id="PCE28655.1"/>
    </source>
</evidence>
<dbReference type="EMBL" id="MTZV01000001">
    <property type="protein sequence ID" value="PCE28655.1"/>
    <property type="molecule type" value="Genomic_DNA"/>
</dbReference>